<comment type="caution">
    <text evidence="1">The sequence shown here is derived from an EMBL/GenBank/DDBJ whole genome shotgun (WGS) entry which is preliminary data.</text>
</comment>
<organism evidence="1 2">
    <name type="scientific">Peribacillus simplex</name>
    <dbReference type="NCBI Taxonomy" id="1478"/>
    <lineage>
        <taxon>Bacteria</taxon>
        <taxon>Bacillati</taxon>
        <taxon>Bacillota</taxon>
        <taxon>Bacilli</taxon>
        <taxon>Bacillales</taxon>
        <taxon>Bacillaceae</taxon>
        <taxon>Peribacillus</taxon>
    </lineage>
</organism>
<dbReference type="EMBL" id="JAUCEY010000008">
    <property type="protein sequence ID" value="MDM5452580.1"/>
    <property type="molecule type" value="Genomic_DNA"/>
</dbReference>
<reference evidence="1" key="1">
    <citation type="submission" date="2023-06" db="EMBL/GenBank/DDBJ databases">
        <title>Comparative genomics of Bacillaceae isolates and their secondary metabolite potential.</title>
        <authorList>
            <person name="Song L."/>
            <person name="Nielsen L.J."/>
            <person name="Mohite O."/>
            <person name="Xu X."/>
            <person name="Weber T."/>
            <person name="Kovacs A.T."/>
        </authorList>
    </citation>
    <scope>NUCLEOTIDE SEQUENCE</scope>
    <source>
        <strain evidence="1">D8_B_37</strain>
    </source>
</reference>
<dbReference type="RefSeq" id="WP_289319930.1">
    <property type="nucleotide sequence ID" value="NZ_JAUCEY010000008.1"/>
</dbReference>
<protein>
    <submittedName>
        <fullName evidence="1">Uncharacterized protein</fullName>
    </submittedName>
</protein>
<name>A0AAW7IF07_9BACI</name>
<accession>A0AAW7IF07</accession>
<dbReference type="AlphaFoldDB" id="A0AAW7IF07"/>
<dbReference type="Proteomes" id="UP001234602">
    <property type="component" value="Unassembled WGS sequence"/>
</dbReference>
<gene>
    <name evidence="1" type="ORF">QUF89_10335</name>
</gene>
<sequence>MGMADFLLQFHKSIHTLILAFFRALAKLSSFMDLATGPYRSSIEFTQM</sequence>
<evidence type="ECO:0000313" key="2">
    <source>
        <dbReference type="Proteomes" id="UP001234602"/>
    </source>
</evidence>
<proteinExistence type="predicted"/>
<evidence type="ECO:0000313" key="1">
    <source>
        <dbReference type="EMBL" id="MDM5452580.1"/>
    </source>
</evidence>